<dbReference type="FunFam" id="3.40.640.10:FF:000089">
    <property type="entry name" value="Aminotransferase, DegT/DnrJ/EryC1/StrS family"/>
    <property type="match status" value="1"/>
</dbReference>
<dbReference type="GO" id="GO:0008483">
    <property type="term" value="F:transaminase activity"/>
    <property type="evidence" value="ECO:0007669"/>
    <property type="project" value="TreeGrafter"/>
</dbReference>
<keyword evidence="6" id="KW-0812">Transmembrane</keyword>
<evidence type="ECO:0000256" key="3">
    <source>
        <dbReference type="PIRSR" id="PIRSR000390-1"/>
    </source>
</evidence>
<proteinExistence type="inferred from homology"/>
<organism evidence="7 8">
    <name type="scientific">Aquiflexum balticum DSM 16537</name>
    <dbReference type="NCBI Taxonomy" id="758820"/>
    <lineage>
        <taxon>Bacteria</taxon>
        <taxon>Pseudomonadati</taxon>
        <taxon>Bacteroidota</taxon>
        <taxon>Cytophagia</taxon>
        <taxon>Cytophagales</taxon>
        <taxon>Cyclobacteriaceae</taxon>
        <taxon>Aquiflexum</taxon>
    </lineage>
</organism>
<evidence type="ECO:0000313" key="8">
    <source>
        <dbReference type="Proteomes" id="UP000192333"/>
    </source>
</evidence>
<name>A0A1W2H584_9BACT</name>
<dbReference type="InterPro" id="IPR015421">
    <property type="entry name" value="PyrdxlP-dep_Trfase_major"/>
</dbReference>
<dbReference type="Pfam" id="PF01041">
    <property type="entry name" value="DegT_DnrJ_EryC1"/>
    <property type="match status" value="1"/>
</dbReference>
<dbReference type="PANTHER" id="PTHR30244">
    <property type="entry name" value="TRANSAMINASE"/>
    <property type="match status" value="1"/>
</dbReference>
<dbReference type="Proteomes" id="UP000192333">
    <property type="component" value="Chromosome I"/>
</dbReference>
<comment type="similarity">
    <text evidence="2 5">Belongs to the DegT/DnrJ/EryC1 family.</text>
</comment>
<evidence type="ECO:0000313" key="7">
    <source>
        <dbReference type="EMBL" id="SMD44061.1"/>
    </source>
</evidence>
<feature type="transmembrane region" description="Helical" evidence="6">
    <location>
        <begin position="75"/>
        <end position="99"/>
    </location>
</feature>
<dbReference type="InterPro" id="IPR015422">
    <property type="entry name" value="PyrdxlP-dep_Trfase_small"/>
</dbReference>
<dbReference type="PIRSF" id="PIRSF000390">
    <property type="entry name" value="PLP_StrS"/>
    <property type="match status" value="1"/>
</dbReference>
<dbReference type="InterPro" id="IPR000653">
    <property type="entry name" value="DegT/StrS_aminotransferase"/>
</dbReference>
<evidence type="ECO:0000256" key="5">
    <source>
        <dbReference type="RuleBase" id="RU004508"/>
    </source>
</evidence>
<keyword evidence="6" id="KW-1133">Transmembrane helix</keyword>
<feature type="active site" description="Proton acceptor" evidence="3">
    <location>
        <position position="187"/>
    </location>
</feature>
<evidence type="ECO:0000256" key="4">
    <source>
        <dbReference type="PIRSR" id="PIRSR000390-2"/>
    </source>
</evidence>
<dbReference type="GO" id="GO:0000271">
    <property type="term" value="P:polysaccharide biosynthetic process"/>
    <property type="evidence" value="ECO:0007669"/>
    <property type="project" value="TreeGrafter"/>
</dbReference>
<reference evidence="8" key="1">
    <citation type="submission" date="2017-04" db="EMBL/GenBank/DDBJ databases">
        <authorList>
            <person name="Varghese N."/>
            <person name="Submissions S."/>
        </authorList>
    </citation>
    <scope>NUCLEOTIDE SEQUENCE [LARGE SCALE GENOMIC DNA]</scope>
    <source>
        <strain evidence="8">DSM 16537</strain>
    </source>
</reference>
<dbReference type="PANTHER" id="PTHR30244:SF36">
    <property type="entry name" value="3-OXO-GLUCOSE-6-PHOSPHATE:GLUTAMATE AMINOTRANSFERASE"/>
    <property type="match status" value="1"/>
</dbReference>
<dbReference type="SUPFAM" id="SSF53383">
    <property type="entry name" value="PLP-dependent transferases"/>
    <property type="match status" value="1"/>
</dbReference>
<dbReference type="AlphaFoldDB" id="A0A1W2H584"/>
<dbReference type="GO" id="GO:0030170">
    <property type="term" value="F:pyridoxal phosphate binding"/>
    <property type="evidence" value="ECO:0007669"/>
    <property type="project" value="UniProtKB-ARBA"/>
</dbReference>
<keyword evidence="8" id="KW-1185">Reference proteome</keyword>
<accession>A0A1W2H584</accession>
<dbReference type="CDD" id="cd00616">
    <property type="entry name" value="AHBA_syn"/>
    <property type="match status" value="1"/>
</dbReference>
<gene>
    <name evidence="7" type="ORF">SAMN00777080_2676</name>
</gene>
<evidence type="ECO:0000256" key="2">
    <source>
        <dbReference type="ARBA" id="ARBA00037999"/>
    </source>
</evidence>
<feature type="modified residue" description="N6-(pyridoxal phosphate)lysine" evidence="4">
    <location>
        <position position="187"/>
    </location>
</feature>
<dbReference type="Gene3D" id="3.40.640.10">
    <property type="entry name" value="Type I PLP-dependent aspartate aminotransferase-like (Major domain)"/>
    <property type="match status" value="1"/>
</dbReference>
<sequence length="370" mass="41600">MVDLQSQYDKIKSEIDASIQEVIDQSAFINGPQVRLFSEELREYLDVESVITCGNGTDGLQIAMMALDFKPGDELIVPAFTYIAAVEVIAVLGLVPVFVDVNPHTFLIDINKIEEKISHKTVAIIPVHLFGQCADMENLLRLADKHGLKIIEDAAQSIGSKYTFSDGRVAQSGTMGNIGVTSFFPSKNLGCFGDGGAMMTNKPELAERMRMIASHGQKRKYIHDAIGVNSRLDTLQAAILRVKLKYLNGYIQSRNQVAKKYDAAFKNHPNLQIPKRMNQSSHVFHQYTLILKDITRESFSKYLAEKGVPTMVYYPLPVHFQEAYRFLGYKKGDFPVAEVLCQEVISLPMHTEMEEEQQSYVIESINSFFE</sequence>
<dbReference type="STRING" id="758820.SAMN00777080_2676"/>
<keyword evidence="1 4" id="KW-0663">Pyridoxal phosphate</keyword>
<evidence type="ECO:0000256" key="1">
    <source>
        <dbReference type="ARBA" id="ARBA00022898"/>
    </source>
</evidence>
<dbReference type="Gene3D" id="3.90.1150.10">
    <property type="entry name" value="Aspartate Aminotransferase, domain 1"/>
    <property type="match status" value="1"/>
</dbReference>
<dbReference type="EMBL" id="LT838813">
    <property type="protein sequence ID" value="SMD44061.1"/>
    <property type="molecule type" value="Genomic_DNA"/>
</dbReference>
<dbReference type="InterPro" id="IPR015424">
    <property type="entry name" value="PyrdxlP-dep_Trfase"/>
</dbReference>
<protein>
    <submittedName>
        <fullName evidence="7">dTDP-4-amino-4,6-dideoxygalactose transaminase</fullName>
    </submittedName>
</protein>
<evidence type="ECO:0000256" key="6">
    <source>
        <dbReference type="SAM" id="Phobius"/>
    </source>
</evidence>
<keyword evidence="6" id="KW-0472">Membrane</keyword>